<reference evidence="3" key="1">
    <citation type="submission" date="2012-09" db="EMBL/GenBank/DDBJ databases">
        <authorList>
            <person name="Martin A.A."/>
        </authorList>
    </citation>
    <scope>NUCLEOTIDE SEQUENCE</scope>
</reference>
<evidence type="ECO:0000313" key="4">
    <source>
        <dbReference type="WBParaSite" id="ACAC_0000716201-mRNA-1"/>
    </source>
</evidence>
<keyword evidence="2" id="KW-0472">Membrane</keyword>
<reference evidence="4" key="2">
    <citation type="submission" date="2017-02" db="UniProtKB">
        <authorList>
            <consortium name="WormBaseParasite"/>
        </authorList>
    </citation>
    <scope>IDENTIFICATION</scope>
</reference>
<organism evidence="3 4">
    <name type="scientific">Angiostrongylus cantonensis</name>
    <name type="common">Rat lungworm</name>
    <dbReference type="NCBI Taxonomy" id="6313"/>
    <lineage>
        <taxon>Eukaryota</taxon>
        <taxon>Metazoa</taxon>
        <taxon>Ecdysozoa</taxon>
        <taxon>Nematoda</taxon>
        <taxon>Chromadorea</taxon>
        <taxon>Rhabditida</taxon>
        <taxon>Rhabditina</taxon>
        <taxon>Rhabditomorpha</taxon>
        <taxon>Strongyloidea</taxon>
        <taxon>Metastrongylidae</taxon>
        <taxon>Angiostrongylus</taxon>
    </lineage>
</organism>
<keyword evidence="2" id="KW-0812">Transmembrane</keyword>
<keyword evidence="2" id="KW-1133">Transmembrane helix</keyword>
<feature type="transmembrane region" description="Helical" evidence="2">
    <location>
        <begin position="16"/>
        <end position="36"/>
    </location>
</feature>
<keyword evidence="3" id="KW-1185">Reference proteome</keyword>
<dbReference type="Proteomes" id="UP000035642">
    <property type="component" value="Unassembled WGS sequence"/>
</dbReference>
<sequence>MVALRELKTNTTDESYVGGITVVIVVIGVLLMFAGFRLSRTSASIPITDKSSTPFGAPGLIYVAPPKLTNRSADSSVVYYASSGVPFAKMEIPPHLLSLKQLPNGNIEATMPIGRPLIRPQMPTFAPSPTPSQLLYSFDYEPIYDIPPDMNSSENNFREENIYEKPPDVQPITK</sequence>
<dbReference type="AlphaFoldDB" id="A0A0K0DA98"/>
<evidence type="ECO:0000256" key="2">
    <source>
        <dbReference type="SAM" id="Phobius"/>
    </source>
</evidence>
<feature type="compositionally biased region" description="Basic and acidic residues" evidence="1">
    <location>
        <begin position="156"/>
        <end position="167"/>
    </location>
</feature>
<evidence type="ECO:0000313" key="3">
    <source>
        <dbReference type="Proteomes" id="UP000035642"/>
    </source>
</evidence>
<proteinExistence type="predicted"/>
<feature type="region of interest" description="Disordered" evidence="1">
    <location>
        <begin position="151"/>
        <end position="174"/>
    </location>
</feature>
<name>A0A0K0DA98_ANGCA</name>
<dbReference type="WBParaSite" id="ACAC_0000716201-mRNA-1">
    <property type="protein sequence ID" value="ACAC_0000716201-mRNA-1"/>
    <property type="gene ID" value="ACAC_0000716201"/>
</dbReference>
<evidence type="ECO:0000256" key="1">
    <source>
        <dbReference type="SAM" id="MobiDB-lite"/>
    </source>
</evidence>
<dbReference type="STRING" id="6313.A0A0K0DA98"/>
<accession>A0A0K0DA98</accession>
<protein>
    <submittedName>
        <fullName evidence="4">Secreted protein</fullName>
    </submittedName>
</protein>